<organism evidence="1 2">
    <name type="scientific">Iris pallida</name>
    <name type="common">Sweet iris</name>
    <dbReference type="NCBI Taxonomy" id="29817"/>
    <lineage>
        <taxon>Eukaryota</taxon>
        <taxon>Viridiplantae</taxon>
        <taxon>Streptophyta</taxon>
        <taxon>Embryophyta</taxon>
        <taxon>Tracheophyta</taxon>
        <taxon>Spermatophyta</taxon>
        <taxon>Magnoliopsida</taxon>
        <taxon>Liliopsida</taxon>
        <taxon>Asparagales</taxon>
        <taxon>Iridaceae</taxon>
        <taxon>Iridoideae</taxon>
        <taxon>Irideae</taxon>
        <taxon>Iris</taxon>
    </lineage>
</organism>
<reference evidence="1" key="1">
    <citation type="journal article" date="2023" name="GigaByte">
        <title>Genome assembly of the bearded iris, Iris pallida Lam.</title>
        <authorList>
            <person name="Bruccoleri R.E."/>
            <person name="Oakeley E.J."/>
            <person name="Faust A.M.E."/>
            <person name="Altorfer M."/>
            <person name="Dessus-Babus S."/>
            <person name="Burckhardt D."/>
            <person name="Oertli M."/>
            <person name="Naumann U."/>
            <person name="Petersen F."/>
            <person name="Wong J."/>
        </authorList>
    </citation>
    <scope>NUCLEOTIDE SEQUENCE</scope>
    <source>
        <strain evidence="1">GSM-AAB239-AS_SAM_17_03QT</strain>
    </source>
</reference>
<sequence>MVAEIWLLGGSEGIDGGLVGSKSPTVFRLTPAWWWHLVARLSPTISMAELEVAFGHGRGVRPWRSSRWRSAMAFGHGRRVMNLD</sequence>
<dbReference type="Proteomes" id="UP001140949">
    <property type="component" value="Unassembled WGS sequence"/>
</dbReference>
<evidence type="ECO:0000313" key="1">
    <source>
        <dbReference type="EMBL" id="KAJ6841472.1"/>
    </source>
</evidence>
<keyword evidence="2" id="KW-1185">Reference proteome</keyword>
<evidence type="ECO:0000313" key="2">
    <source>
        <dbReference type="Proteomes" id="UP001140949"/>
    </source>
</evidence>
<dbReference type="EMBL" id="JANAVB010008599">
    <property type="protein sequence ID" value="KAJ6841472.1"/>
    <property type="molecule type" value="Genomic_DNA"/>
</dbReference>
<comment type="caution">
    <text evidence="1">The sequence shown here is derived from an EMBL/GenBank/DDBJ whole genome shotgun (WGS) entry which is preliminary data.</text>
</comment>
<dbReference type="AlphaFoldDB" id="A0AAX6HL34"/>
<accession>A0AAX6HL34</accession>
<gene>
    <name evidence="1" type="ORF">M6B38_306295</name>
</gene>
<protein>
    <submittedName>
        <fullName evidence="1">Uncharacterized protein</fullName>
    </submittedName>
</protein>
<proteinExistence type="predicted"/>
<reference evidence="1" key="2">
    <citation type="submission" date="2023-04" db="EMBL/GenBank/DDBJ databases">
        <authorList>
            <person name="Bruccoleri R.E."/>
            <person name="Oakeley E.J."/>
            <person name="Faust A.-M."/>
            <person name="Dessus-Babus S."/>
            <person name="Altorfer M."/>
            <person name="Burckhardt D."/>
            <person name="Oertli M."/>
            <person name="Naumann U."/>
            <person name="Petersen F."/>
            <person name="Wong J."/>
        </authorList>
    </citation>
    <scope>NUCLEOTIDE SEQUENCE</scope>
    <source>
        <strain evidence="1">GSM-AAB239-AS_SAM_17_03QT</strain>
        <tissue evidence="1">Leaf</tissue>
    </source>
</reference>
<name>A0AAX6HL34_IRIPA</name>